<evidence type="ECO:0000256" key="5">
    <source>
        <dbReference type="ARBA" id="ARBA00038682"/>
    </source>
</evidence>
<dbReference type="InterPro" id="IPR051362">
    <property type="entry name" value="WD_repeat_creC_regulators"/>
</dbReference>
<dbReference type="PROSITE" id="PS50082">
    <property type="entry name" value="WD_REPEATS_2"/>
    <property type="match status" value="1"/>
</dbReference>
<keyword evidence="2" id="KW-0677">Repeat</keyword>
<reference evidence="8" key="1">
    <citation type="journal article" date="2021" name="Nat. Commun.">
        <title>Genetic determinants of endophytism in the Arabidopsis root mycobiome.</title>
        <authorList>
            <person name="Mesny F."/>
            <person name="Miyauchi S."/>
            <person name="Thiergart T."/>
            <person name="Pickel B."/>
            <person name="Atanasova L."/>
            <person name="Karlsson M."/>
            <person name="Huettel B."/>
            <person name="Barry K.W."/>
            <person name="Haridas S."/>
            <person name="Chen C."/>
            <person name="Bauer D."/>
            <person name="Andreopoulos W."/>
            <person name="Pangilinan J."/>
            <person name="LaButti K."/>
            <person name="Riley R."/>
            <person name="Lipzen A."/>
            <person name="Clum A."/>
            <person name="Drula E."/>
            <person name="Henrissat B."/>
            <person name="Kohler A."/>
            <person name="Grigoriev I.V."/>
            <person name="Martin F.M."/>
            <person name="Hacquard S."/>
        </authorList>
    </citation>
    <scope>NUCLEOTIDE SEQUENCE</scope>
    <source>
        <strain evidence="8">MPI-CAGE-CH-0243</strain>
    </source>
</reference>
<dbReference type="Proteomes" id="UP000700596">
    <property type="component" value="Unassembled WGS sequence"/>
</dbReference>
<comment type="similarity">
    <text evidence="4">Belongs to the WD repeat creC family.</text>
</comment>
<keyword evidence="9" id="KW-1185">Reference proteome</keyword>
<evidence type="ECO:0000256" key="4">
    <source>
        <dbReference type="ARBA" id="ARBA00038107"/>
    </source>
</evidence>
<evidence type="ECO:0000256" key="6">
    <source>
        <dbReference type="PROSITE-ProRule" id="PRU00221"/>
    </source>
</evidence>
<feature type="non-terminal residue" evidence="8">
    <location>
        <position position="1"/>
    </location>
</feature>
<feature type="compositionally biased region" description="Polar residues" evidence="7">
    <location>
        <begin position="101"/>
        <end position="150"/>
    </location>
</feature>
<dbReference type="Pfam" id="PF00400">
    <property type="entry name" value="WD40"/>
    <property type="match status" value="3"/>
</dbReference>
<feature type="compositionally biased region" description="Low complexity" evidence="7">
    <location>
        <begin position="607"/>
        <end position="621"/>
    </location>
</feature>
<dbReference type="PANTHER" id="PTHR14107:SF16">
    <property type="entry name" value="AT02583P"/>
    <property type="match status" value="1"/>
</dbReference>
<sequence>LSVLPPPPRYPVGGYPGAPGGGPIIETNNILTHPSGPEHQLVVGEGTYVLRDDLHLATPPPHPSEAPVHNPNPLATTISPPSCGTRLSLVILAPRQQSHSRLYRLDTTTSTRSQVPPSIQESPHETSSQASDNGSHSVNGFPQLNGQHTSVFGGDNPALTVVNGKESKDPLKRRKPKNNIVKSNSAFVSRVIPHESLSKRLQEHSPNGLYAFANVNRALQWLDLTASNKEEHMTKILFTKAHALCHDINHITKGPNHLDIVMGFSTGDIIWYEPMSQKYARINKNGAINASAVSEIRWLPNSENLFLASHVDGSLVVYDKEKEDAPFVAEDAVQPPEDVPEGQQRKISLTIKKSVSSKNQKANPVAYWKVSNSKVNSFAFSPDCQHLAVVSEDGSFRIIDFLKERLQHLFTSYYGGFTCVCWSPDGRYVVTGGQDDLVSIWSLEDSMLVARCQGHNSWVTAVAFDPWRCDERNYRIGSVGEDCRLLLWDFSVGMLHRPRAASVRNRNSITSTTLKMQRSQTNGSVSRLRSNSNLTMATTVDEEEIVHPVESRARTSMLPPVMAKKVDEHPLAWLGFEEDCIMTSCNNGHIRTWDRPKEGAGSDEDAPSTSSASASGGVVAP</sequence>
<proteinExistence type="inferred from homology"/>
<organism evidence="8 9">
    <name type="scientific">Dendryphion nanum</name>
    <dbReference type="NCBI Taxonomy" id="256645"/>
    <lineage>
        <taxon>Eukaryota</taxon>
        <taxon>Fungi</taxon>
        <taxon>Dikarya</taxon>
        <taxon>Ascomycota</taxon>
        <taxon>Pezizomycotina</taxon>
        <taxon>Dothideomycetes</taxon>
        <taxon>Pleosporomycetidae</taxon>
        <taxon>Pleosporales</taxon>
        <taxon>Torulaceae</taxon>
        <taxon>Dendryphion</taxon>
    </lineage>
</organism>
<evidence type="ECO:0000256" key="7">
    <source>
        <dbReference type="SAM" id="MobiDB-lite"/>
    </source>
</evidence>
<accession>A0A9P9IGY7</accession>
<comment type="function">
    <text evidence="3">Component of the regulatory network controlling carbon source utilization through ubiquitination and deubiquitination involving creA, creB, creC, creD and acrB. Required to prevent the proteolysis of the CreB deubiquitinating enzyme in the absence of carbon catabolite repression. CreB deubiquitinating enzyme stabilized in a complex with the CreC leads to the expression of genes such as those in the proline and quinate pathways.</text>
</comment>
<evidence type="ECO:0000313" key="9">
    <source>
        <dbReference type="Proteomes" id="UP000700596"/>
    </source>
</evidence>
<evidence type="ECO:0000256" key="2">
    <source>
        <dbReference type="ARBA" id="ARBA00022737"/>
    </source>
</evidence>
<dbReference type="GO" id="GO:0051286">
    <property type="term" value="C:cell tip"/>
    <property type="evidence" value="ECO:0007669"/>
    <property type="project" value="TreeGrafter"/>
</dbReference>
<dbReference type="PROSITE" id="PS50294">
    <property type="entry name" value="WD_REPEATS_REGION"/>
    <property type="match status" value="1"/>
</dbReference>
<dbReference type="EMBL" id="JAGMWT010000011">
    <property type="protein sequence ID" value="KAH7119672.1"/>
    <property type="molecule type" value="Genomic_DNA"/>
</dbReference>
<dbReference type="AlphaFoldDB" id="A0A9P9IGY7"/>
<evidence type="ECO:0000256" key="1">
    <source>
        <dbReference type="ARBA" id="ARBA00022574"/>
    </source>
</evidence>
<dbReference type="SUPFAM" id="SSF50978">
    <property type="entry name" value="WD40 repeat-like"/>
    <property type="match status" value="1"/>
</dbReference>
<comment type="subunit">
    <text evidence="5">Interacts with creB.</text>
</comment>
<gene>
    <name evidence="8" type="ORF">B0J11DRAFT_439601</name>
</gene>
<dbReference type="Gene3D" id="2.130.10.10">
    <property type="entry name" value="YVTN repeat-like/Quinoprotein amine dehydrogenase"/>
    <property type="match status" value="1"/>
</dbReference>
<dbReference type="InterPro" id="IPR015943">
    <property type="entry name" value="WD40/YVTN_repeat-like_dom_sf"/>
</dbReference>
<dbReference type="GO" id="GO:0032153">
    <property type="term" value="C:cell division site"/>
    <property type="evidence" value="ECO:0007669"/>
    <property type="project" value="TreeGrafter"/>
</dbReference>
<dbReference type="GO" id="GO:0005634">
    <property type="term" value="C:nucleus"/>
    <property type="evidence" value="ECO:0007669"/>
    <property type="project" value="TreeGrafter"/>
</dbReference>
<evidence type="ECO:0000256" key="3">
    <source>
        <dbReference type="ARBA" id="ARBA00037241"/>
    </source>
</evidence>
<comment type="caution">
    <text evidence="8">The sequence shown here is derived from an EMBL/GenBank/DDBJ whole genome shotgun (WGS) entry which is preliminary data.</text>
</comment>
<name>A0A9P9IGY7_9PLEO</name>
<dbReference type="InterPro" id="IPR001680">
    <property type="entry name" value="WD40_rpt"/>
</dbReference>
<feature type="repeat" description="WD" evidence="6">
    <location>
        <begin position="410"/>
        <end position="451"/>
    </location>
</feature>
<dbReference type="InterPro" id="IPR036322">
    <property type="entry name" value="WD40_repeat_dom_sf"/>
</dbReference>
<dbReference type="GO" id="GO:0045013">
    <property type="term" value="P:carbon catabolite repression of transcription"/>
    <property type="evidence" value="ECO:0007669"/>
    <property type="project" value="TreeGrafter"/>
</dbReference>
<dbReference type="PANTHER" id="PTHR14107">
    <property type="entry name" value="WD REPEAT PROTEIN"/>
    <property type="match status" value="1"/>
</dbReference>
<keyword evidence="1 6" id="KW-0853">WD repeat</keyword>
<feature type="region of interest" description="Disordered" evidence="7">
    <location>
        <begin position="57"/>
        <end position="80"/>
    </location>
</feature>
<feature type="region of interest" description="Disordered" evidence="7">
    <location>
        <begin position="101"/>
        <end position="179"/>
    </location>
</feature>
<dbReference type="OrthoDB" id="3367at2759"/>
<dbReference type="SMART" id="SM00320">
    <property type="entry name" value="WD40"/>
    <property type="match status" value="5"/>
</dbReference>
<evidence type="ECO:0000313" key="8">
    <source>
        <dbReference type="EMBL" id="KAH7119672.1"/>
    </source>
</evidence>
<protein>
    <submittedName>
        <fullName evidence="8">WD40-repeat-containing domain protein</fullName>
    </submittedName>
</protein>
<feature type="region of interest" description="Disordered" evidence="7">
    <location>
        <begin position="593"/>
        <end position="621"/>
    </location>
</feature>